<evidence type="ECO:0000313" key="2">
    <source>
        <dbReference type="Proteomes" id="UP000838100"/>
    </source>
</evidence>
<comment type="caution">
    <text evidence="1">The sequence shown here is derived from an EMBL/GenBank/DDBJ whole genome shotgun (WGS) entry which is preliminary data.</text>
</comment>
<reference evidence="1" key="1">
    <citation type="submission" date="2021-12" db="EMBL/GenBank/DDBJ databases">
        <authorList>
            <person name="Rodrigo-Torres L."/>
            <person name="Arahal R. D."/>
            <person name="Lucena T."/>
        </authorList>
    </citation>
    <scope>NUCLEOTIDE SEQUENCE</scope>
    <source>
        <strain evidence="1">CECT 8267</strain>
    </source>
</reference>
<organism evidence="1 2">
    <name type="scientific">Sinobacterium norvegicum</name>
    <dbReference type="NCBI Taxonomy" id="1641715"/>
    <lineage>
        <taxon>Bacteria</taxon>
        <taxon>Pseudomonadati</taxon>
        <taxon>Pseudomonadota</taxon>
        <taxon>Gammaproteobacteria</taxon>
        <taxon>Cellvibrionales</taxon>
        <taxon>Spongiibacteraceae</taxon>
        <taxon>Sinobacterium</taxon>
    </lineage>
</organism>
<evidence type="ECO:0000313" key="1">
    <source>
        <dbReference type="EMBL" id="CAH0992362.1"/>
    </source>
</evidence>
<dbReference type="EMBL" id="CAKLPX010000003">
    <property type="protein sequence ID" value="CAH0992362.1"/>
    <property type="molecule type" value="Genomic_DNA"/>
</dbReference>
<proteinExistence type="predicted"/>
<dbReference type="Proteomes" id="UP000838100">
    <property type="component" value="Unassembled WGS sequence"/>
</dbReference>
<protein>
    <submittedName>
        <fullName evidence="1">Uncharacterized protein</fullName>
    </submittedName>
</protein>
<name>A0ABN8EN47_9GAMM</name>
<accession>A0ABN8EN47</accession>
<sequence length="95" mass="10741">MKEGFKVQEKITTIVNYLNEVKTRCTFNAAAEALGITPHALKKQLGEPRPEASWLVSPTTGDPIRYTDSEKHPELYRTTRIITSAKVLKRNLDLT</sequence>
<gene>
    <name evidence="1" type="ORF">SIN8267_02481</name>
</gene>
<keyword evidence="2" id="KW-1185">Reference proteome</keyword>